<sequence>TTNLVNLAVFAGVALGVLLSVLGATVDVSELVLLPGTLILRMLKCFVLPMIFVSMSTGVANIVLMGKLQSVGLRTTIFFLLTMTFGATISLVNALFLRRLSPNVSHHATLSRNARLSFQFSNGNFLTILANQSVACIGDSVGANETTFELEENGAVVKAVSLGKVTVSQQITNVMFSLIPNNLFTNFQSRDFLAVTTFALSFGACAVRADSESHSNLITVLNQMNHVFHAIINKIVLLSPFAVLSLVAGSLSTQASLSDSLGKVGVLVLCNFLSISVLHLVFYPLLMVVFARRSPLSSWKMILPCAMFAFGSASSLATLPITLRCVQSTKEVSQSLLGFAITIGCTVHMDGSAMSFPNALIFRATTSVSTSKSVTSRCP</sequence>
<keyword evidence="2 7" id="KW-0813">Transport</keyword>
<feature type="transmembrane region" description="Helical" evidence="7">
    <location>
        <begin position="39"/>
        <end position="64"/>
    </location>
</feature>
<accession>A0AAV2YKT3</accession>
<feature type="non-terminal residue" evidence="8">
    <location>
        <position position="1"/>
    </location>
</feature>
<evidence type="ECO:0000256" key="3">
    <source>
        <dbReference type="ARBA" id="ARBA00022475"/>
    </source>
</evidence>
<evidence type="ECO:0000256" key="6">
    <source>
        <dbReference type="ARBA" id="ARBA00023136"/>
    </source>
</evidence>
<comment type="subcellular location">
    <subcellularLocation>
        <location evidence="1">Cell membrane</location>
        <topology evidence="1">Multi-pass membrane protein</topology>
    </subcellularLocation>
    <subcellularLocation>
        <location evidence="7">Membrane</location>
        <topology evidence="7">Multi-pass membrane protein</topology>
    </subcellularLocation>
</comment>
<evidence type="ECO:0000256" key="5">
    <source>
        <dbReference type="ARBA" id="ARBA00022989"/>
    </source>
</evidence>
<gene>
    <name evidence="8" type="ORF">N0F65_010375</name>
</gene>
<evidence type="ECO:0000256" key="1">
    <source>
        <dbReference type="ARBA" id="ARBA00004651"/>
    </source>
</evidence>
<dbReference type="Proteomes" id="UP001146120">
    <property type="component" value="Unassembled WGS sequence"/>
</dbReference>
<keyword evidence="5 7" id="KW-1133">Transmembrane helix</keyword>
<keyword evidence="6 7" id="KW-0472">Membrane</keyword>
<keyword evidence="3" id="KW-1003">Cell membrane</keyword>
<dbReference type="SUPFAM" id="SSF118215">
    <property type="entry name" value="Proton glutamate symport protein"/>
    <property type="match status" value="1"/>
</dbReference>
<dbReference type="InterPro" id="IPR001991">
    <property type="entry name" value="Na-dicarboxylate_symporter"/>
</dbReference>
<dbReference type="AlphaFoldDB" id="A0AAV2YKT3"/>
<dbReference type="PANTHER" id="PTHR42865:SF7">
    <property type="entry name" value="PROTON_GLUTAMATE-ASPARTATE SYMPORTER"/>
    <property type="match status" value="1"/>
</dbReference>
<evidence type="ECO:0000256" key="2">
    <source>
        <dbReference type="ARBA" id="ARBA00022448"/>
    </source>
</evidence>
<evidence type="ECO:0000313" key="8">
    <source>
        <dbReference type="EMBL" id="DAZ94131.1"/>
    </source>
</evidence>
<dbReference type="PRINTS" id="PR00173">
    <property type="entry name" value="EDTRNSPORT"/>
</dbReference>
<dbReference type="PANTHER" id="PTHR42865">
    <property type="entry name" value="PROTON/GLUTAMATE-ASPARTATE SYMPORTER"/>
    <property type="match status" value="1"/>
</dbReference>
<keyword evidence="4 7" id="KW-0812">Transmembrane</keyword>
<protein>
    <recommendedName>
        <fullName evidence="7">Amino acid transporter</fullName>
    </recommendedName>
</protein>
<dbReference type="Gene3D" id="1.10.3860.10">
    <property type="entry name" value="Sodium:dicarboxylate symporter"/>
    <property type="match status" value="1"/>
</dbReference>
<feature type="transmembrane region" description="Helical" evidence="7">
    <location>
        <begin position="231"/>
        <end position="252"/>
    </location>
</feature>
<evidence type="ECO:0000256" key="7">
    <source>
        <dbReference type="RuleBase" id="RU361216"/>
    </source>
</evidence>
<comment type="caution">
    <text evidence="8">The sequence shown here is derived from an EMBL/GenBank/DDBJ whole genome shotgun (WGS) entry which is preliminary data.</text>
</comment>
<dbReference type="GO" id="GO:0015293">
    <property type="term" value="F:symporter activity"/>
    <property type="evidence" value="ECO:0007669"/>
    <property type="project" value="UniProtKB-UniRule"/>
</dbReference>
<comment type="similarity">
    <text evidence="7">Belongs to the dicarboxylate/amino acid:cation symporter (DAACS) (TC 2.A.23) family.</text>
</comment>
<comment type="caution">
    <text evidence="7">Lacks conserved residue(s) required for the propagation of feature annotation.</text>
</comment>
<feature type="transmembrane region" description="Helical" evidence="7">
    <location>
        <begin position="76"/>
        <end position="97"/>
    </location>
</feature>
<evidence type="ECO:0000313" key="9">
    <source>
        <dbReference type="Proteomes" id="UP001146120"/>
    </source>
</evidence>
<organism evidence="8 9">
    <name type="scientific">Lagenidium giganteum</name>
    <dbReference type="NCBI Taxonomy" id="4803"/>
    <lineage>
        <taxon>Eukaryota</taxon>
        <taxon>Sar</taxon>
        <taxon>Stramenopiles</taxon>
        <taxon>Oomycota</taxon>
        <taxon>Peronosporomycetes</taxon>
        <taxon>Pythiales</taxon>
        <taxon>Pythiaceae</taxon>
    </lineage>
</organism>
<proteinExistence type="inferred from homology"/>
<feature type="transmembrane region" description="Helical" evidence="7">
    <location>
        <begin position="264"/>
        <end position="290"/>
    </location>
</feature>
<name>A0AAV2YKT3_9STRA</name>
<evidence type="ECO:0000256" key="4">
    <source>
        <dbReference type="ARBA" id="ARBA00022692"/>
    </source>
</evidence>
<dbReference type="Pfam" id="PF00375">
    <property type="entry name" value="SDF"/>
    <property type="match status" value="1"/>
</dbReference>
<reference evidence="8" key="1">
    <citation type="submission" date="2022-11" db="EMBL/GenBank/DDBJ databases">
        <authorList>
            <person name="Morgan W.R."/>
            <person name="Tartar A."/>
        </authorList>
    </citation>
    <scope>NUCLEOTIDE SEQUENCE</scope>
    <source>
        <strain evidence="8">ARSEF 373</strain>
    </source>
</reference>
<keyword evidence="9" id="KW-1185">Reference proteome</keyword>
<dbReference type="GO" id="GO:0005886">
    <property type="term" value="C:plasma membrane"/>
    <property type="evidence" value="ECO:0007669"/>
    <property type="project" value="UniProtKB-SubCell"/>
</dbReference>
<dbReference type="InterPro" id="IPR036458">
    <property type="entry name" value="Na:dicarbo_symporter_sf"/>
</dbReference>
<dbReference type="EMBL" id="DAKRPA010000267">
    <property type="protein sequence ID" value="DAZ94131.1"/>
    <property type="molecule type" value="Genomic_DNA"/>
</dbReference>
<keyword evidence="7" id="KW-0769">Symport</keyword>
<reference evidence="8" key="2">
    <citation type="journal article" date="2023" name="Microbiol Resour">
        <title>Decontamination and Annotation of the Draft Genome Sequence of the Oomycete Lagenidium giganteum ARSEF 373.</title>
        <authorList>
            <person name="Morgan W.R."/>
            <person name="Tartar A."/>
        </authorList>
    </citation>
    <scope>NUCLEOTIDE SEQUENCE</scope>
    <source>
        <strain evidence="8">ARSEF 373</strain>
    </source>
</reference>